<accession>A0A1Y6FXK5</accession>
<dbReference type="OrthoDB" id="7063004at2"/>
<evidence type="ECO:0000256" key="5">
    <source>
        <dbReference type="ARBA" id="ARBA00022475"/>
    </source>
</evidence>
<keyword evidence="12" id="KW-0966">Cell projection</keyword>
<gene>
    <name evidence="12" type="ORF">SAMN06297229_2313</name>
</gene>
<evidence type="ECO:0000256" key="2">
    <source>
        <dbReference type="ARBA" id="ARBA00010004"/>
    </source>
</evidence>
<comment type="subcellular location">
    <subcellularLocation>
        <location evidence="1">Cell membrane</location>
        <topology evidence="1">Peripheral membrane protein</topology>
        <orientation evidence="1">Cytoplasmic side</orientation>
    </subcellularLocation>
</comment>
<dbReference type="PANTHER" id="PTHR38786:SF1">
    <property type="entry name" value="FLAGELLAR FLIJ PROTEIN"/>
    <property type="match status" value="1"/>
</dbReference>
<dbReference type="NCBIfam" id="TIGR02473">
    <property type="entry name" value="flagell_FliJ"/>
    <property type="match status" value="1"/>
</dbReference>
<keyword evidence="12" id="KW-0282">Flagellum</keyword>
<evidence type="ECO:0000256" key="6">
    <source>
        <dbReference type="ARBA" id="ARBA00022500"/>
    </source>
</evidence>
<dbReference type="EMBL" id="FXWH01000003">
    <property type="protein sequence ID" value="SMQ80557.1"/>
    <property type="molecule type" value="Genomic_DNA"/>
</dbReference>
<dbReference type="AlphaFoldDB" id="A0A1Y6FXK5"/>
<keyword evidence="9" id="KW-0472">Membrane</keyword>
<dbReference type="InterPro" id="IPR052570">
    <property type="entry name" value="FliJ"/>
</dbReference>
<keyword evidence="8" id="KW-0653">Protein transport</keyword>
<evidence type="ECO:0000256" key="9">
    <source>
        <dbReference type="ARBA" id="ARBA00023136"/>
    </source>
</evidence>
<feature type="coiled-coil region" evidence="11">
    <location>
        <begin position="18"/>
        <end position="52"/>
    </location>
</feature>
<dbReference type="GO" id="GO:0071973">
    <property type="term" value="P:bacterial-type flagellum-dependent cell motility"/>
    <property type="evidence" value="ECO:0007669"/>
    <property type="project" value="InterPro"/>
</dbReference>
<dbReference type="Gene3D" id="1.10.287.1700">
    <property type="match status" value="1"/>
</dbReference>
<comment type="similarity">
    <text evidence="2">Belongs to the FliJ family.</text>
</comment>
<dbReference type="Proteomes" id="UP000194450">
    <property type="component" value="Unassembled WGS sequence"/>
</dbReference>
<proteinExistence type="inferred from homology"/>
<dbReference type="GO" id="GO:0015031">
    <property type="term" value="P:protein transport"/>
    <property type="evidence" value="ECO:0007669"/>
    <property type="project" value="UniProtKB-KW"/>
</dbReference>
<dbReference type="PANTHER" id="PTHR38786">
    <property type="entry name" value="FLAGELLAR FLIJ PROTEIN"/>
    <property type="match status" value="1"/>
</dbReference>
<keyword evidence="13" id="KW-1185">Reference proteome</keyword>
<keyword evidence="5" id="KW-1003">Cell membrane</keyword>
<evidence type="ECO:0000256" key="4">
    <source>
        <dbReference type="ARBA" id="ARBA00022448"/>
    </source>
</evidence>
<name>A0A1Y6FXK5_9GAMM</name>
<dbReference type="GO" id="GO:0005886">
    <property type="term" value="C:plasma membrane"/>
    <property type="evidence" value="ECO:0007669"/>
    <property type="project" value="UniProtKB-SubCell"/>
</dbReference>
<evidence type="ECO:0000313" key="12">
    <source>
        <dbReference type="EMBL" id="SMQ80557.1"/>
    </source>
</evidence>
<dbReference type="InterPro" id="IPR012823">
    <property type="entry name" value="Flagell_FliJ"/>
</dbReference>
<keyword evidence="4" id="KW-0813">Transport</keyword>
<organism evidence="12 13">
    <name type="scientific">Pseudidiomarina planktonica</name>
    <dbReference type="NCBI Taxonomy" id="1323738"/>
    <lineage>
        <taxon>Bacteria</taxon>
        <taxon>Pseudomonadati</taxon>
        <taxon>Pseudomonadota</taxon>
        <taxon>Gammaproteobacteria</taxon>
        <taxon>Alteromonadales</taxon>
        <taxon>Idiomarinaceae</taxon>
        <taxon>Pseudidiomarina</taxon>
    </lineage>
</organism>
<evidence type="ECO:0000256" key="10">
    <source>
        <dbReference type="ARBA" id="ARBA00023225"/>
    </source>
</evidence>
<evidence type="ECO:0000256" key="7">
    <source>
        <dbReference type="ARBA" id="ARBA00022795"/>
    </source>
</evidence>
<evidence type="ECO:0000256" key="8">
    <source>
        <dbReference type="ARBA" id="ARBA00022927"/>
    </source>
</evidence>
<keyword evidence="12" id="KW-0969">Cilium</keyword>
<dbReference type="GO" id="GO:0044781">
    <property type="term" value="P:bacterial-type flagellum organization"/>
    <property type="evidence" value="ECO:0007669"/>
    <property type="project" value="UniProtKB-KW"/>
</dbReference>
<keyword evidence="10" id="KW-1006">Bacterial flagellum protein export</keyword>
<evidence type="ECO:0000313" key="13">
    <source>
        <dbReference type="Proteomes" id="UP000194450"/>
    </source>
</evidence>
<dbReference type="RefSeq" id="WP_086435436.1">
    <property type="nucleotide sequence ID" value="NZ_FXWH01000003.1"/>
</dbReference>
<dbReference type="InterPro" id="IPR053716">
    <property type="entry name" value="Flag_assembly_chemotaxis_eff"/>
</dbReference>
<sequence>MAADNSLHMLLNLEQQREDKLVQEFALAQAQLRQQEQKLAGLEQYRMDYLRQLQNRGQEGIHSLQYGHYHGFVGKLDQGIQQLHSSLVGVRNAVEQRRQRWLAQRRKKDAIAHLLEQRAERAQKLADRREQRQLDEFASTRRLRAQTR</sequence>
<keyword evidence="11" id="KW-0175">Coiled coil</keyword>
<reference evidence="13" key="1">
    <citation type="submission" date="2017-04" db="EMBL/GenBank/DDBJ databases">
        <authorList>
            <person name="Varghese N."/>
            <person name="Submissions S."/>
        </authorList>
    </citation>
    <scope>NUCLEOTIDE SEQUENCE [LARGE SCALE GENOMIC DNA]</scope>
</reference>
<dbReference type="GO" id="GO:0009288">
    <property type="term" value="C:bacterial-type flagellum"/>
    <property type="evidence" value="ECO:0007669"/>
    <property type="project" value="InterPro"/>
</dbReference>
<evidence type="ECO:0000256" key="11">
    <source>
        <dbReference type="SAM" id="Coils"/>
    </source>
</evidence>
<keyword evidence="7" id="KW-1005">Bacterial flagellum biogenesis</keyword>
<evidence type="ECO:0000256" key="1">
    <source>
        <dbReference type="ARBA" id="ARBA00004413"/>
    </source>
</evidence>
<protein>
    <recommendedName>
        <fullName evidence="3">Flagellar FliJ protein</fullName>
    </recommendedName>
</protein>
<evidence type="ECO:0000256" key="3">
    <source>
        <dbReference type="ARBA" id="ARBA00020392"/>
    </source>
</evidence>
<dbReference type="Pfam" id="PF02050">
    <property type="entry name" value="FliJ"/>
    <property type="match status" value="1"/>
</dbReference>
<dbReference type="GO" id="GO:0006935">
    <property type="term" value="P:chemotaxis"/>
    <property type="evidence" value="ECO:0007669"/>
    <property type="project" value="UniProtKB-KW"/>
</dbReference>
<keyword evidence="6" id="KW-0145">Chemotaxis</keyword>